<feature type="coiled-coil region" evidence="1">
    <location>
        <begin position="151"/>
        <end position="178"/>
    </location>
</feature>
<dbReference type="EMBL" id="OVEO01000004">
    <property type="protein sequence ID" value="SPQ95894.1"/>
    <property type="molecule type" value="Genomic_DNA"/>
</dbReference>
<name>A0A3P3Y708_PLABS</name>
<keyword evidence="2" id="KW-0496">Mitochondrion</keyword>
<protein>
    <recommendedName>
        <fullName evidence="4">Translin-associated factor X-interacting protein 1 N-terminal domain-containing protein</fullName>
    </recommendedName>
</protein>
<sequence>MAADAFDLLDRTVDTIPLVVLRLSLQSILAVVRLCYASPTANEPFCSLHQRAQQHLDAANADLTVLKQELVDQVRELDALRTQVALLSGVNSRLETELQGEQRRCKVVERKAMMVAEHLRSTRAECNRLTMLADTLATRCDSAVASDDRHAKEHEGRVRDLQDKLQSVQVEVDADRRNGTDQAARIAALDNENARLGVEVDVLRTAIDAMASSVRDAAHDGDTDRLAAIIDGISATAKRGPKRALGTGDDVPVFLRYDGWVPYCPIPKDAVKAACKRVWALKTGCPNTLADVFHTYMIRKEPDTRKRCEFVYNFVDELERYAPTDVECDLFRRVLFQELSEDIIEEQELMASELERCLRLCASNGIVETDMFIDAIRLFFPDKTDARLADLRELVENDATKNGSVQIDRLLPSDDTHQSPFLDRARCQLVTEVVEFRASIEKALWGCADTEGGRAARLTCEDARKALRQVEPHYTAKEVDDMIARGLGTDNADAIDLQAFLKRLLSSGSLMAPRRLYKKGAAVDETVQEVLHRQQAAEYS</sequence>
<geneLocation type="mitochondrion" evidence="2"/>
<evidence type="ECO:0000313" key="2">
    <source>
        <dbReference type="EMBL" id="SPQ95894.1"/>
    </source>
</evidence>
<proteinExistence type="predicted"/>
<evidence type="ECO:0000256" key="1">
    <source>
        <dbReference type="SAM" id="Coils"/>
    </source>
</evidence>
<feature type="coiled-coil region" evidence="1">
    <location>
        <begin position="49"/>
        <end position="111"/>
    </location>
</feature>
<dbReference type="AlphaFoldDB" id="A0A3P3Y708"/>
<accession>A0A3P3Y708</accession>
<keyword evidence="1" id="KW-0175">Coiled coil</keyword>
<gene>
    <name evidence="2" type="ORF">PLBR_LOCUS3109</name>
</gene>
<reference evidence="2 3" key="1">
    <citation type="submission" date="2018-03" db="EMBL/GenBank/DDBJ databases">
        <authorList>
            <person name="Fogelqvist J."/>
        </authorList>
    </citation>
    <scope>NUCLEOTIDE SEQUENCE [LARGE SCALE GENOMIC DNA]</scope>
</reference>
<organism evidence="2 3">
    <name type="scientific">Plasmodiophora brassicae</name>
    <name type="common">Clubroot disease agent</name>
    <dbReference type="NCBI Taxonomy" id="37360"/>
    <lineage>
        <taxon>Eukaryota</taxon>
        <taxon>Sar</taxon>
        <taxon>Rhizaria</taxon>
        <taxon>Endomyxa</taxon>
        <taxon>Phytomyxea</taxon>
        <taxon>Plasmodiophorida</taxon>
        <taxon>Plasmodiophoridae</taxon>
        <taxon>Plasmodiophora</taxon>
    </lineage>
</organism>
<evidence type="ECO:0000313" key="3">
    <source>
        <dbReference type="Proteomes" id="UP000290189"/>
    </source>
</evidence>
<dbReference type="Proteomes" id="UP000290189">
    <property type="component" value="Unassembled WGS sequence"/>
</dbReference>
<evidence type="ECO:0008006" key="4">
    <source>
        <dbReference type="Google" id="ProtNLM"/>
    </source>
</evidence>